<organism evidence="2">
    <name type="scientific">Stenotrophomonas phage vB_SmaS_QH3</name>
    <dbReference type="NCBI Taxonomy" id="3229738"/>
    <lineage>
        <taxon>Viruses</taxon>
        <taxon>Duplodnaviria</taxon>
        <taxon>Heunggongvirae</taxon>
        <taxon>Uroviricota</taxon>
        <taxon>Caudoviricetes</taxon>
        <taxon>Jondennisvirinae</taxon>
        <taxon>Septimatrevirus</taxon>
    </lineage>
</organism>
<accession>A0AAU7YUF8</accession>
<protein>
    <submittedName>
        <fullName evidence="2">Uncharacterized protein</fullName>
    </submittedName>
</protein>
<sequence>MCIVCEIKADLSKSKATAEEASALLAKVEKLAHGLSDALDVAQEVAEANPGAFSDEQRDRMQGAADLLKGEELAGGLGALLLAALLGGVKVETVRVELRDGESPEEAVARVMAEREASQQPTKH</sequence>
<reference evidence="2" key="1">
    <citation type="submission" date="2024-06" db="EMBL/GenBank/DDBJ databases">
        <authorList>
            <person name="Cheng P."/>
            <person name="A X."/>
        </authorList>
    </citation>
    <scope>NUCLEOTIDE SEQUENCE</scope>
</reference>
<evidence type="ECO:0000313" key="2">
    <source>
        <dbReference type="EMBL" id="XCB08955.1"/>
    </source>
</evidence>
<evidence type="ECO:0000256" key="1">
    <source>
        <dbReference type="SAM" id="MobiDB-lite"/>
    </source>
</evidence>
<name>A0AAU7YUF8_9CAUD</name>
<feature type="region of interest" description="Disordered" evidence="1">
    <location>
        <begin position="100"/>
        <end position="124"/>
    </location>
</feature>
<dbReference type="EMBL" id="PP932004">
    <property type="protein sequence ID" value="XCB08955.1"/>
    <property type="molecule type" value="Genomic_DNA"/>
</dbReference>
<proteinExistence type="predicted"/>